<protein>
    <recommendedName>
        <fullName evidence="4">Acyl-CoA oxidase/dehydrogenase middle domain-containing protein</fullName>
    </recommendedName>
</protein>
<dbReference type="GO" id="GO:0055088">
    <property type="term" value="P:lipid homeostasis"/>
    <property type="evidence" value="ECO:0007669"/>
    <property type="project" value="TreeGrafter"/>
</dbReference>
<proteinExistence type="predicted"/>
<dbReference type="SUPFAM" id="SSF47203">
    <property type="entry name" value="Acyl-CoA dehydrogenase C-terminal domain-like"/>
    <property type="match status" value="1"/>
</dbReference>
<dbReference type="Proteomes" id="UP000028045">
    <property type="component" value="Unassembled WGS sequence"/>
</dbReference>
<dbReference type="GO" id="GO:0003997">
    <property type="term" value="F:acyl-CoA oxidase activity"/>
    <property type="evidence" value="ECO:0007669"/>
    <property type="project" value="InterPro"/>
</dbReference>
<name>A0A084AJ19_STACB</name>
<evidence type="ECO:0000256" key="1">
    <source>
        <dbReference type="SAM" id="MobiDB-lite"/>
    </source>
</evidence>
<dbReference type="EMBL" id="KL648706">
    <property type="protein sequence ID" value="KEY65298.1"/>
    <property type="molecule type" value="Genomic_DNA"/>
</dbReference>
<feature type="compositionally biased region" description="Polar residues" evidence="1">
    <location>
        <begin position="1"/>
        <end position="10"/>
    </location>
</feature>
<dbReference type="HOGENOM" id="CLU_028041_1_0_1"/>
<dbReference type="InterPro" id="IPR009100">
    <property type="entry name" value="AcylCoA_DH/oxidase_NM_dom_sf"/>
</dbReference>
<dbReference type="Gene3D" id="1.20.140.10">
    <property type="entry name" value="Butyryl-CoA Dehydrogenase, subunit A, domain 3"/>
    <property type="match status" value="1"/>
</dbReference>
<dbReference type="GO" id="GO:0005504">
    <property type="term" value="F:fatty acid binding"/>
    <property type="evidence" value="ECO:0007669"/>
    <property type="project" value="TreeGrafter"/>
</dbReference>
<dbReference type="InterPro" id="IPR046373">
    <property type="entry name" value="Acyl-CoA_Oxase/DH_mid-dom_sf"/>
</dbReference>
<keyword evidence="3" id="KW-1185">Reference proteome</keyword>
<dbReference type="PANTHER" id="PTHR10909:SF382">
    <property type="entry name" value="ACYL-COENZYME A OXIDASE"/>
    <property type="match status" value="1"/>
</dbReference>
<dbReference type="PANTHER" id="PTHR10909">
    <property type="entry name" value="ELECTRON TRANSPORT OXIDOREDUCTASE"/>
    <property type="match status" value="1"/>
</dbReference>
<dbReference type="GO" id="GO:0071949">
    <property type="term" value="F:FAD binding"/>
    <property type="evidence" value="ECO:0007669"/>
    <property type="project" value="InterPro"/>
</dbReference>
<reference evidence="2 3" key="1">
    <citation type="journal article" date="2014" name="BMC Genomics">
        <title>Comparative genome sequencing reveals chemotype-specific gene clusters in the toxigenic black mold Stachybotrys.</title>
        <authorList>
            <person name="Semeiks J."/>
            <person name="Borek D."/>
            <person name="Otwinowski Z."/>
            <person name="Grishin N.V."/>
        </authorList>
    </citation>
    <scope>NUCLEOTIDE SEQUENCE [LARGE SCALE GENOMIC DNA]</scope>
    <source>
        <strain evidence="3">CBS 109288 / IBT 7711</strain>
    </source>
</reference>
<dbReference type="InterPro" id="IPR012258">
    <property type="entry name" value="Acyl-CoA_oxidase"/>
</dbReference>
<organism evidence="2 3">
    <name type="scientific">Stachybotrys chartarum (strain CBS 109288 / IBT 7711)</name>
    <name type="common">Toxic black mold</name>
    <name type="synonym">Stilbospora chartarum</name>
    <dbReference type="NCBI Taxonomy" id="1280523"/>
    <lineage>
        <taxon>Eukaryota</taxon>
        <taxon>Fungi</taxon>
        <taxon>Dikarya</taxon>
        <taxon>Ascomycota</taxon>
        <taxon>Pezizomycotina</taxon>
        <taxon>Sordariomycetes</taxon>
        <taxon>Hypocreomycetidae</taxon>
        <taxon>Hypocreales</taxon>
        <taxon>Stachybotryaceae</taxon>
        <taxon>Stachybotrys</taxon>
    </lineage>
</organism>
<dbReference type="GO" id="GO:0005777">
    <property type="term" value="C:peroxisome"/>
    <property type="evidence" value="ECO:0007669"/>
    <property type="project" value="InterPro"/>
</dbReference>
<evidence type="ECO:0008006" key="4">
    <source>
        <dbReference type="Google" id="ProtNLM"/>
    </source>
</evidence>
<dbReference type="Gene3D" id="2.40.110.10">
    <property type="entry name" value="Butyryl-CoA Dehydrogenase, subunit A, domain 2"/>
    <property type="match status" value="1"/>
</dbReference>
<accession>A0A084AJ19</accession>
<gene>
    <name evidence="2" type="ORF">S7711_01814</name>
</gene>
<evidence type="ECO:0000313" key="2">
    <source>
        <dbReference type="EMBL" id="KEY65298.1"/>
    </source>
</evidence>
<dbReference type="AlphaFoldDB" id="A0A084AJ19"/>
<sequence>MSSVAETSSAPPLPELGLPENLPSIQEPSIAETLRQDIWATSSDYSQVSREEAVRISYAIVARDSAALTILTIHWNLCIGTIASFAKTRPDLHPLLDDLQQFRVCGQFMLTELGHGLDARNIETTATLQDDGSFRLHTPNPDAAKAMPPSTAMGAVPKVAVVFARLIAAGQDVGIKPFLVRLCEADSMCAGVTARVLPSRAGAKPLDHALTSFDQVVLDRSALLGTMEKAQNPRMDFLTQLWRVAVGTLAISLTNVPALKTCAYIAWKHSHGRQVASESGKCVSILEFSTQHRPVLHCAVQGAVMDAYADETIKMFRDPTLRFEVRHAVATTFKATIIDATQPALAELVDRCGWRGLYGFNQIAEVMLAQRGNSIAEGDYLVLCIRLASEVLLGRYQLPAARDPTCLLAQHEHRLWTQARETLAQIANGKARSAAFNAHILPRCRALVVATGQRMAYEAARDVASITPQALALYESTCVLADPADYCESGHKMRDLQARHVSAVEAALPQLPALVDVEDIRTCTSSPLVDNLKWEGFVGALPTFQHVATPDINARL</sequence>
<dbReference type="InterPro" id="IPR036250">
    <property type="entry name" value="AcylCo_DH-like_C"/>
</dbReference>
<evidence type="ECO:0000313" key="3">
    <source>
        <dbReference type="Proteomes" id="UP000028045"/>
    </source>
</evidence>
<feature type="region of interest" description="Disordered" evidence="1">
    <location>
        <begin position="1"/>
        <end position="22"/>
    </location>
</feature>
<dbReference type="SUPFAM" id="SSF56645">
    <property type="entry name" value="Acyl-CoA dehydrogenase NM domain-like"/>
    <property type="match status" value="1"/>
</dbReference>
<dbReference type="GO" id="GO:0033540">
    <property type="term" value="P:fatty acid beta-oxidation using acyl-CoA oxidase"/>
    <property type="evidence" value="ECO:0007669"/>
    <property type="project" value="TreeGrafter"/>
</dbReference>
<dbReference type="OrthoDB" id="538336at2759"/>